<evidence type="ECO:0000256" key="1">
    <source>
        <dbReference type="ARBA" id="ARBA00004141"/>
    </source>
</evidence>
<accession>A0A7C8Z061</accession>
<keyword evidence="4 6" id="KW-1133">Transmembrane helix</keyword>
<name>A0A7C8Z061_OPUST</name>
<dbReference type="AlphaFoldDB" id="A0A7C8Z061"/>
<reference evidence="7" key="1">
    <citation type="journal article" date="2013" name="J. Plant Res.">
        <title>Effect of fungi and light on seed germination of three Opuntia species from semiarid lands of central Mexico.</title>
        <authorList>
            <person name="Delgado-Sanchez P."/>
            <person name="Jimenez-Bremont J.F."/>
            <person name="Guerrero-Gonzalez Mde L."/>
            <person name="Flores J."/>
        </authorList>
    </citation>
    <scope>NUCLEOTIDE SEQUENCE</scope>
    <source>
        <tissue evidence="7">Cladode</tissue>
    </source>
</reference>
<dbReference type="GO" id="GO:0016020">
    <property type="term" value="C:membrane"/>
    <property type="evidence" value="ECO:0007669"/>
    <property type="project" value="UniProtKB-SubCell"/>
</dbReference>
<keyword evidence="5 6" id="KW-0472">Membrane</keyword>
<dbReference type="Pfam" id="PF03092">
    <property type="entry name" value="BT1"/>
    <property type="match status" value="1"/>
</dbReference>
<protein>
    <submittedName>
        <fullName evidence="7">Uncharacterized protein</fullName>
    </submittedName>
</protein>
<proteinExistence type="predicted"/>
<evidence type="ECO:0000256" key="2">
    <source>
        <dbReference type="ARBA" id="ARBA00022448"/>
    </source>
</evidence>
<reference evidence="7" key="2">
    <citation type="submission" date="2020-07" db="EMBL/GenBank/DDBJ databases">
        <authorList>
            <person name="Vera ALvarez R."/>
            <person name="Arias-Moreno D.M."/>
            <person name="Jimenez-Jacinto V."/>
            <person name="Jimenez-Bremont J.F."/>
            <person name="Swaminathan K."/>
            <person name="Moose S.P."/>
            <person name="Guerrero-Gonzalez M.L."/>
            <person name="Marino-Ramirez L."/>
            <person name="Landsman D."/>
            <person name="Rodriguez-Kessler M."/>
            <person name="Delgado-Sanchez P."/>
        </authorList>
    </citation>
    <scope>NUCLEOTIDE SEQUENCE</scope>
    <source>
        <tissue evidence="7">Cladode</tissue>
    </source>
</reference>
<evidence type="ECO:0000256" key="5">
    <source>
        <dbReference type="ARBA" id="ARBA00023136"/>
    </source>
</evidence>
<feature type="transmembrane region" description="Helical" evidence="6">
    <location>
        <begin position="46"/>
        <end position="69"/>
    </location>
</feature>
<dbReference type="PANTHER" id="PTHR31585">
    <property type="entry name" value="FOLATE-BIOPTERIN TRANSPORTER 1, CHLOROPLASTIC"/>
    <property type="match status" value="1"/>
</dbReference>
<dbReference type="InterPro" id="IPR039309">
    <property type="entry name" value="BT1"/>
</dbReference>
<keyword evidence="3 6" id="KW-0812">Transmembrane</keyword>
<evidence type="ECO:0000256" key="4">
    <source>
        <dbReference type="ARBA" id="ARBA00022989"/>
    </source>
</evidence>
<feature type="transmembrane region" description="Helical" evidence="6">
    <location>
        <begin position="128"/>
        <end position="147"/>
    </location>
</feature>
<evidence type="ECO:0000256" key="3">
    <source>
        <dbReference type="ARBA" id="ARBA00022692"/>
    </source>
</evidence>
<organism evidence="7">
    <name type="scientific">Opuntia streptacantha</name>
    <name type="common">Prickly pear cactus</name>
    <name type="synonym">Opuntia cardona</name>
    <dbReference type="NCBI Taxonomy" id="393608"/>
    <lineage>
        <taxon>Eukaryota</taxon>
        <taxon>Viridiplantae</taxon>
        <taxon>Streptophyta</taxon>
        <taxon>Embryophyta</taxon>
        <taxon>Tracheophyta</taxon>
        <taxon>Spermatophyta</taxon>
        <taxon>Magnoliopsida</taxon>
        <taxon>eudicotyledons</taxon>
        <taxon>Gunneridae</taxon>
        <taxon>Pentapetalae</taxon>
        <taxon>Caryophyllales</taxon>
        <taxon>Cactineae</taxon>
        <taxon>Cactaceae</taxon>
        <taxon>Opuntioideae</taxon>
        <taxon>Opuntia</taxon>
    </lineage>
</organism>
<dbReference type="PANTHER" id="PTHR31585:SF11">
    <property type="entry name" value="FOLATE-BIOPTERIN TRANSPORTER 3-RELATED"/>
    <property type="match status" value="1"/>
</dbReference>
<evidence type="ECO:0000256" key="6">
    <source>
        <dbReference type="SAM" id="Phobius"/>
    </source>
</evidence>
<evidence type="ECO:0000313" key="7">
    <source>
        <dbReference type="EMBL" id="MBA4630130.1"/>
    </source>
</evidence>
<feature type="transmembrane region" description="Helical" evidence="6">
    <location>
        <begin position="90"/>
        <end position="108"/>
    </location>
</feature>
<dbReference type="EMBL" id="GISG01072214">
    <property type="protein sequence ID" value="MBA4630130.1"/>
    <property type="molecule type" value="Transcribed_RNA"/>
</dbReference>
<comment type="subcellular location">
    <subcellularLocation>
        <location evidence="1">Membrane</location>
        <topology evidence="1">Multi-pass membrane protein</topology>
    </subcellularLocation>
</comment>
<sequence>MGKQEEEEEESFPLEGETQKPKWLKDGILGLTMSPVRWINKLCNQLHWSFVIAVITVYSISQGLSIGLSRVSTQYYMKDEQKVQPSEAQVFLGIVGILWIVKPLWGFLTDLVPVFGYRRRPYFIIAGNFTRADLLCLICCQFCLCFLKLF</sequence>
<keyword evidence="2" id="KW-0813">Transport</keyword>